<dbReference type="InterPro" id="IPR001173">
    <property type="entry name" value="Glyco_trans_2-like"/>
</dbReference>
<protein>
    <recommendedName>
        <fullName evidence="4">Glycosyltransferase 2-like domain-containing protein</fullName>
    </recommendedName>
</protein>
<dbReference type="Gene3D" id="3.90.550.10">
    <property type="entry name" value="Spore Coat Polysaccharide Biosynthesis Protein SpsA, Chain A"/>
    <property type="match status" value="1"/>
</dbReference>
<proteinExistence type="inferred from homology"/>
<dbReference type="Proteomes" id="UP000239065">
    <property type="component" value="Unassembled WGS sequence"/>
</dbReference>
<keyword evidence="2" id="KW-0328">Glycosyltransferase</keyword>
<dbReference type="EMBL" id="NXGJ01000004">
    <property type="protein sequence ID" value="PRM88168.1"/>
    <property type="molecule type" value="Genomic_DNA"/>
</dbReference>
<accession>A0A2S9SNL0</accession>
<gene>
    <name evidence="5" type="ORF">CJ669_05295</name>
</gene>
<comment type="similarity">
    <text evidence="1">Belongs to the glycosyltransferase 2 family.</text>
</comment>
<reference evidence="5 6" key="1">
    <citation type="submission" date="2017-09" db="EMBL/GenBank/DDBJ databases">
        <title>Reassesment of A. cryaerophilus.</title>
        <authorList>
            <person name="Perez-Cataluna A."/>
            <person name="Collado L."/>
            <person name="Salgado O."/>
            <person name="Lefinanco V."/>
            <person name="Figueras M.J."/>
        </authorList>
    </citation>
    <scope>NUCLEOTIDE SEQUENCE [LARGE SCALE GENOMIC DNA]</scope>
    <source>
        <strain evidence="5 6">LMG 9861</strain>
    </source>
</reference>
<feature type="domain" description="Glycosyltransferase 2-like" evidence="4">
    <location>
        <begin position="19"/>
        <end position="187"/>
    </location>
</feature>
<dbReference type="PANTHER" id="PTHR43179:SF12">
    <property type="entry name" value="GALACTOFURANOSYLTRANSFERASE GLFT2"/>
    <property type="match status" value="1"/>
</dbReference>
<dbReference type="SUPFAM" id="SSF53448">
    <property type="entry name" value="Nucleotide-diphospho-sugar transferases"/>
    <property type="match status" value="1"/>
</dbReference>
<dbReference type="PANTHER" id="PTHR43179">
    <property type="entry name" value="RHAMNOSYLTRANSFERASE WBBL"/>
    <property type="match status" value="1"/>
</dbReference>
<dbReference type="CDD" id="cd04186">
    <property type="entry name" value="GT_2_like_c"/>
    <property type="match status" value="1"/>
</dbReference>
<evidence type="ECO:0000256" key="1">
    <source>
        <dbReference type="ARBA" id="ARBA00006739"/>
    </source>
</evidence>
<evidence type="ECO:0000256" key="2">
    <source>
        <dbReference type="ARBA" id="ARBA00022676"/>
    </source>
</evidence>
<organism evidence="5 6">
    <name type="scientific">Aliarcobacter cryaerophilus</name>
    <dbReference type="NCBI Taxonomy" id="28198"/>
    <lineage>
        <taxon>Bacteria</taxon>
        <taxon>Pseudomonadati</taxon>
        <taxon>Campylobacterota</taxon>
        <taxon>Epsilonproteobacteria</taxon>
        <taxon>Campylobacterales</taxon>
        <taxon>Arcobacteraceae</taxon>
        <taxon>Aliarcobacter</taxon>
    </lineage>
</organism>
<evidence type="ECO:0000313" key="6">
    <source>
        <dbReference type="Proteomes" id="UP000239065"/>
    </source>
</evidence>
<name>A0A2S9SNL0_9BACT</name>
<dbReference type="GO" id="GO:0016757">
    <property type="term" value="F:glycosyltransferase activity"/>
    <property type="evidence" value="ECO:0007669"/>
    <property type="project" value="UniProtKB-KW"/>
</dbReference>
<dbReference type="AlphaFoldDB" id="A0A2S9SNL0"/>
<keyword evidence="3" id="KW-0808">Transferase</keyword>
<evidence type="ECO:0000313" key="5">
    <source>
        <dbReference type="EMBL" id="PRM88168.1"/>
    </source>
</evidence>
<sequence>MKQFYMLIQLRSNMKDLGIVICNFNKVDYLKGCLETLYKSNFENLTYDVIVVDNASTDGSPDFIKENYPQIILLENETNIGGSGGFDRGIRYATQKEYNYVALLDNDILLEKNTILNLYQYIKTNSKVGVVGSKICTMDNKDILQELGGFIDFEDRFSFYNPLKYHKDDNSLPETVVCDYVPACCMITTKEVLKKVGSFNTNHFIYWDDMDWCTRVRKTGYEIHAINSSRVFHKMGLSNHTNTFSTYYLERNRIMFFLKYIEDDKFDNFSCSICDWFLRMSFFSNLKGNYATPKSFLCAIDDLLIGNLGKQDDSIFIKEPEINIFDKYNLRNRDNIAIYMQKDIISNRRVYLYLKDFYKNITLYCDKKNYDLIKSNFDEEIVLQKEFLQNKFKTIFYVQEHILDFKEDKLFDDKYVFIDQFINVANLNEIKNLNSQYEMYQEIFKNIYQPVLDKKFRIIRDRLLKDL</sequence>
<dbReference type="InterPro" id="IPR029044">
    <property type="entry name" value="Nucleotide-diphossugar_trans"/>
</dbReference>
<comment type="caution">
    <text evidence="5">The sequence shown here is derived from an EMBL/GenBank/DDBJ whole genome shotgun (WGS) entry which is preliminary data.</text>
</comment>
<evidence type="ECO:0000259" key="4">
    <source>
        <dbReference type="Pfam" id="PF00535"/>
    </source>
</evidence>
<evidence type="ECO:0000256" key="3">
    <source>
        <dbReference type="ARBA" id="ARBA00022679"/>
    </source>
</evidence>
<dbReference type="Pfam" id="PF00535">
    <property type="entry name" value="Glycos_transf_2"/>
    <property type="match status" value="1"/>
</dbReference>